<dbReference type="AlphaFoldDB" id="A0A445MX23"/>
<dbReference type="Pfam" id="PF00691">
    <property type="entry name" value="OmpA"/>
    <property type="match status" value="1"/>
</dbReference>
<feature type="signal peptide" evidence="6">
    <location>
        <begin position="1"/>
        <end position="26"/>
    </location>
</feature>
<evidence type="ECO:0000256" key="6">
    <source>
        <dbReference type="SAM" id="SignalP"/>
    </source>
</evidence>
<dbReference type="InterPro" id="IPR050330">
    <property type="entry name" value="Bact_OuterMem_StrucFunc"/>
</dbReference>
<accession>A0A445MX23</accession>
<dbReference type="PANTHER" id="PTHR30329:SF21">
    <property type="entry name" value="LIPOPROTEIN YIAD-RELATED"/>
    <property type="match status" value="1"/>
</dbReference>
<dbReference type="InterPro" id="IPR036737">
    <property type="entry name" value="OmpA-like_sf"/>
</dbReference>
<reference evidence="8" key="1">
    <citation type="submission" date="2018-01" db="EMBL/GenBank/DDBJ databases">
        <authorList>
            <person name="Regsiter A."/>
            <person name="William W."/>
        </authorList>
    </citation>
    <scope>NUCLEOTIDE SEQUENCE</scope>
    <source>
        <strain evidence="8">TRIP AH-1</strain>
    </source>
</reference>
<dbReference type="SUPFAM" id="SSF103088">
    <property type="entry name" value="OmpA-like"/>
    <property type="match status" value="1"/>
</dbReference>
<proteinExistence type="predicted"/>
<evidence type="ECO:0000313" key="8">
    <source>
        <dbReference type="EMBL" id="SPD74084.1"/>
    </source>
</evidence>
<dbReference type="PROSITE" id="PS01068">
    <property type="entry name" value="OMPA_1"/>
    <property type="match status" value="1"/>
</dbReference>
<protein>
    <submittedName>
        <fullName evidence="8">OmpA/MotB domain protein</fullName>
    </submittedName>
</protein>
<evidence type="ECO:0000256" key="1">
    <source>
        <dbReference type="ARBA" id="ARBA00004442"/>
    </source>
</evidence>
<organism evidence="8">
    <name type="scientific">uncultured Desulfobacterium sp</name>
    <dbReference type="NCBI Taxonomy" id="201089"/>
    <lineage>
        <taxon>Bacteria</taxon>
        <taxon>Pseudomonadati</taxon>
        <taxon>Thermodesulfobacteriota</taxon>
        <taxon>Desulfobacteria</taxon>
        <taxon>Desulfobacterales</taxon>
        <taxon>Desulfobacteriaceae</taxon>
        <taxon>Desulfobacterium</taxon>
        <taxon>environmental samples</taxon>
    </lineage>
</organism>
<keyword evidence="3" id="KW-0998">Cell outer membrane</keyword>
<dbReference type="GO" id="GO:0009279">
    <property type="term" value="C:cell outer membrane"/>
    <property type="evidence" value="ECO:0007669"/>
    <property type="project" value="UniProtKB-SubCell"/>
</dbReference>
<dbReference type="InterPro" id="IPR006665">
    <property type="entry name" value="OmpA-like"/>
</dbReference>
<dbReference type="InterPro" id="IPR006690">
    <property type="entry name" value="OMPA-like_CS"/>
</dbReference>
<evidence type="ECO:0000259" key="7">
    <source>
        <dbReference type="PROSITE" id="PS51123"/>
    </source>
</evidence>
<keyword evidence="6" id="KW-0732">Signal</keyword>
<dbReference type="PROSITE" id="PS51123">
    <property type="entry name" value="OMPA_2"/>
    <property type="match status" value="1"/>
</dbReference>
<dbReference type="Gene3D" id="3.30.1330.60">
    <property type="entry name" value="OmpA-like domain"/>
    <property type="match status" value="1"/>
</dbReference>
<dbReference type="PANTHER" id="PTHR30329">
    <property type="entry name" value="STATOR ELEMENT OF FLAGELLAR MOTOR COMPLEX"/>
    <property type="match status" value="1"/>
</dbReference>
<dbReference type="PROSITE" id="PS51257">
    <property type="entry name" value="PROKAR_LIPOPROTEIN"/>
    <property type="match status" value="1"/>
</dbReference>
<feature type="region of interest" description="Disordered" evidence="5">
    <location>
        <begin position="187"/>
        <end position="218"/>
    </location>
</feature>
<evidence type="ECO:0000256" key="3">
    <source>
        <dbReference type="ARBA" id="ARBA00023237"/>
    </source>
</evidence>
<feature type="chain" id="PRO_5019534712" evidence="6">
    <location>
        <begin position="27"/>
        <end position="218"/>
    </location>
</feature>
<dbReference type="InterPro" id="IPR027367">
    <property type="entry name" value="Gly-zipper_YMGG"/>
</dbReference>
<dbReference type="InterPro" id="IPR006664">
    <property type="entry name" value="OMP_bac"/>
</dbReference>
<dbReference type="CDD" id="cd07185">
    <property type="entry name" value="OmpA_C-like"/>
    <property type="match status" value="1"/>
</dbReference>
<sequence>MKRPKKTLFFLFIVILIFGCAQTKEAAKTKTGKGAAIGAAGGAIAGAVIGHQSGHRGAGALIGGVTGAIIGGAIGYKLDQQAKELEQIPDTHVEKKEDRLVVTMSDSVLFDENSAILKSEAKETLSQTADVMVRYPDSDILVKGHTDSSGSEAYNQELSERRAKMVQNFLIAQGVSAARITAIGFGKTMPVAPNDTPQNRQKNRRVEIEIKPRPENAQ</sequence>
<evidence type="ECO:0000256" key="5">
    <source>
        <dbReference type="SAM" id="MobiDB-lite"/>
    </source>
</evidence>
<feature type="domain" description="OmpA-like" evidence="7">
    <location>
        <begin position="97"/>
        <end position="214"/>
    </location>
</feature>
<keyword evidence="2 4" id="KW-0472">Membrane</keyword>
<gene>
    <name evidence="8" type="ORF">PITCH_A2030228</name>
</gene>
<feature type="compositionally biased region" description="Basic and acidic residues" evidence="5">
    <location>
        <begin position="204"/>
        <end position="218"/>
    </location>
</feature>
<dbReference type="PRINTS" id="PR01023">
    <property type="entry name" value="NAFLGMOTY"/>
</dbReference>
<dbReference type="Pfam" id="PF13441">
    <property type="entry name" value="Gly-zipper_YMGG"/>
    <property type="match status" value="1"/>
</dbReference>
<dbReference type="EMBL" id="OJIN01000117">
    <property type="protein sequence ID" value="SPD74084.1"/>
    <property type="molecule type" value="Genomic_DNA"/>
</dbReference>
<dbReference type="PRINTS" id="PR01021">
    <property type="entry name" value="OMPADOMAIN"/>
</dbReference>
<evidence type="ECO:0000256" key="2">
    <source>
        <dbReference type="ARBA" id="ARBA00023136"/>
    </source>
</evidence>
<evidence type="ECO:0000256" key="4">
    <source>
        <dbReference type="PROSITE-ProRule" id="PRU00473"/>
    </source>
</evidence>
<name>A0A445MX23_9BACT</name>
<comment type="subcellular location">
    <subcellularLocation>
        <location evidence="1">Cell outer membrane</location>
    </subcellularLocation>
</comment>